<proteinExistence type="predicted"/>
<reference evidence="1" key="1">
    <citation type="submission" date="2020-08" db="EMBL/GenBank/DDBJ databases">
        <title>Genome public.</title>
        <authorList>
            <person name="Liu C."/>
            <person name="Sun Q."/>
        </authorList>
    </citation>
    <scope>NUCLEOTIDE SEQUENCE</scope>
    <source>
        <strain evidence="1">NSJ-31</strain>
    </source>
</reference>
<dbReference type="EMBL" id="JACRST010000022">
    <property type="protein sequence ID" value="MBC8547503.1"/>
    <property type="molecule type" value="Genomic_DNA"/>
</dbReference>
<accession>A0A926I5G8</accession>
<evidence type="ECO:0000313" key="1">
    <source>
        <dbReference type="EMBL" id="MBC8547503.1"/>
    </source>
</evidence>
<gene>
    <name evidence="1" type="ORF">H8711_11260</name>
</gene>
<keyword evidence="2" id="KW-1185">Reference proteome</keyword>
<sequence>MNERIEILALDQREQEFSWKRIDRTWAQVEMSGERNLYEGDNTNPFASAGAGAELTRFLLRRRGLTPHHAIRWQGRHYLITGVALCGRNHLEAVGVCVQPAACIARRPTAGKDSLKRPLGGTEEIARFPAAVAEERREYRPQSPMARAEAVYTLTTPKAVQLREGDLVEVDGVDYHLTAVHLRGEYQNEYEIRREWDL</sequence>
<dbReference type="AlphaFoldDB" id="A0A926I5G8"/>
<evidence type="ECO:0000313" key="2">
    <source>
        <dbReference type="Proteomes" id="UP000653127"/>
    </source>
</evidence>
<name>A0A926I5G8_9FIRM</name>
<comment type="caution">
    <text evidence="1">The sequence shown here is derived from an EMBL/GenBank/DDBJ whole genome shotgun (WGS) entry which is preliminary data.</text>
</comment>
<dbReference type="RefSeq" id="WP_249283545.1">
    <property type="nucleotide sequence ID" value="NZ_JACRST010000022.1"/>
</dbReference>
<protein>
    <submittedName>
        <fullName evidence="1">Uncharacterized protein</fullName>
    </submittedName>
</protein>
<dbReference type="Proteomes" id="UP000653127">
    <property type="component" value="Unassembled WGS sequence"/>
</dbReference>
<organism evidence="1 2">
    <name type="scientific">Ligaoa zhengdingensis</name>
    <dbReference type="NCBI Taxonomy" id="2763658"/>
    <lineage>
        <taxon>Bacteria</taxon>
        <taxon>Bacillati</taxon>
        <taxon>Bacillota</taxon>
        <taxon>Clostridia</taxon>
        <taxon>Eubacteriales</taxon>
        <taxon>Oscillospiraceae</taxon>
        <taxon>Ligaoa</taxon>
    </lineage>
</organism>